<evidence type="ECO:0000313" key="1">
    <source>
        <dbReference type="EMBL" id="ANP40223.1"/>
    </source>
</evidence>
<gene>
    <name evidence="1" type="ORF">K529_005535</name>
</gene>
<dbReference type="KEGG" id="rmb:K529_005535"/>
<proteinExistence type="predicted"/>
<accession>A0A1B1A0X7</accession>
<evidence type="ECO:0000313" key="2">
    <source>
        <dbReference type="Proteomes" id="UP000013243"/>
    </source>
</evidence>
<name>A0A1B1A0X7_9RHOB</name>
<protein>
    <submittedName>
        <fullName evidence="1">Uncharacterized protein</fullName>
    </submittedName>
</protein>
<dbReference type="Proteomes" id="UP000013243">
    <property type="component" value="Chromosome"/>
</dbReference>
<reference evidence="1 2" key="1">
    <citation type="journal article" date="2016" name="ISME J.">
        <title>Global occurrence and heterogeneity of the Roseobacter-clade species Ruegeria mobilis.</title>
        <authorList>
            <person name="Sonnenschein E."/>
            <person name="Gram L."/>
        </authorList>
    </citation>
    <scope>NUCLEOTIDE SEQUENCE [LARGE SCALE GENOMIC DNA]</scope>
    <source>
        <strain evidence="1 2">F1926</strain>
    </source>
</reference>
<organism evidence="1 2">
    <name type="scientific">Tritonibacter mobilis F1926</name>
    <dbReference type="NCBI Taxonomy" id="1265309"/>
    <lineage>
        <taxon>Bacteria</taxon>
        <taxon>Pseudomonadati</taxon>
        <taxon>Pseudomonadota</taxon>
        <taxon>Alphaproteobacteria</taxon>
        <taxon>Rhodobacterales</taxon>
        <taxon>Paracoccaceae</taxon>
        <taxon>Tritonibacter</taxon>
    </lineage>
</organism>
<dbReference type="AlphaFoldDB" id="A0A1B1A0X7"/>
<dbReference type="EMBL" id="CP015230">
    <property type="protein sequence ID" value="ANP40223.1"/>
    <property type="molecule type" value="Genomic_DNA"/>
</dbReference>
<sequence length="85" mass="10205">MSTRKDQRFQQGSRRSSVLKHLLDTCNHFFDLFWRIGNYPVEKHIKFQMHLTDKFLLSVNPFPFKLKKFNSHTSSKPSIPRLQKL</sequence>